<feature type="domain" description="F-box" evidence="1">
    <location>
        <begin position="102"/>
        <end position="156"/>
    </location>
</feature>
<dbReference type="InterPro" id="IPR001810">
    <property type="entry name" value="F-box_dom"/>
</dbReference>
<dbReference type="OrthoDB" id="3252356at2759"/>
<evidence type="ECO:0000259" key="1">
    <source>
        <dbReference type="Pfam" id="PF12937"/>
    </source>
</evidence>
<dbReference type="RefSeq" id="XP_041289207.1">
    <property type="nucleotide sequence ID" value="XM_041444211.1"/>
</dbReference>
<sequence length="626" mass="71010">MNVQQSMCNHDLPFVAMDWTMSLWLLGLPFKLTTNHSRILATPVFSLLPRKILGNMQTAVLAPNNVPPATAQYTEAPGLQNNTPFSVMNRASELQPVRKSPINTLPAELILHIFKLGVSCRDSQQRIDFAVSVSQVCPTWRKVAFSCSSLWADITITTDNMYNVDGGHAIVNTSLLRAKEFTSRSGVFPLSLRLKLLVTPNFVYLQTGTIIIMDWLRLVFPRIKYLSIHCDTLQVARLVTNRLQKVPMENLETYKMKFGTEVISFYHSIILPPHMRFLSLAGQNEEQTQTADNLDLLPKLTRVSLSGFPVSWSRWSLTRLTSLSINFMTLHNRPSMDVLKYILTLNGETLEKLEIQGAIQRFGRLPCNADELPTNLPRLTDLTLGYLSQWEAIIFFLHFEAPALKHIKLCDVSRSILTQHFKDGFDSNSLIIQNMPALQPFNKFSSTILLEHLVYVCSLLEQVETLALEHFSLPPLVSNLFWQDDDPLKNLHEAPVFLAYRMLQKCSRLRRLTLIDPEQCFLDALNMYPDDPKTSSPAPVLTHLCLASSDCERLKLFLERRAESLAKERGPRILDYLELATAKKDVHVLEDIVSQHIDMSCIAKSSLAAEWHRSFTTGVLCPSKCT</sequence>
<evidence type="ECO:0000313" key="3">
    <source>
        <dbReference type="Proteomes" id="UP000823399"/>
    </source>
</evidence>
<organism evidence="2 3">
    <name type="scientific">Suillus discolor</name>
    <dbReference type="NCBI Taxonomy" id="1912936"/>
    <lineage>
        <taxon>Eukaryota</taxon>
        <taxon>Fungi</taxon>
        <taxon>Dikarya</taxon>
        <taxon>Basidiomycota</taxon>
        <taxon>Agaricomycotina</taxon>
        <taxon>Agaricomycetes</taxon>
        <taxon>Agaricomycetidae</taxon>
        <taxon>Boletales</taxon>
        <taxon>Suillineae</taxon>
        <taxon>Suillaceae</taxon>
        <taxon>Suillus</taxon>
    </lineage>
</organism>
<accession>A0A9P7F156</accession>
<proteinExistence type="predicted"/>
<dbReference type="Pfam" id="PF12937">
    <property type="entry name" value="F-box-like"/>
    <property type="match status" value="1"/>
</dbReference>
<keyword evidence="3" id="KW-1185">Reference proteome</keyword>
<evidence type="ECO:0000313" key="2">
    <source>
        <dbReference type="EMBL" id="KAG2099559.1"/>
    </source>
</evidence>
<comment type="caution">
    <text evidence="2">The sequence shown here is derived from an EMBL/GenBank/DDBJ whole genome shotgun (WGS) entry which is preliminary data.</text>
</comment>
<dbReference type="EMBL" id="JABBWM010000057">
    <property type="protein sequence ID" value="KAG2099559.1"/>
    <property type="molecule type" value="Genomic_DNA"/>
</dbReference>
<reference evidence="2" key="1">
    <citation type="journal article" date="2020" name="New Phytol.">
        <title>Comparative genomics reveals dynamic genome evolution in host specialist ectomycorrhizal fungi.</title>
        <authorList>
            <person name="Lofgren L.A."/>
            <person name="Nguyen N.H."/>
            <person name="Vilgalys R."/>
            <person name="Ruytinx J."/>
            <person name="Liao H.L."/>
            <person name="Branco S."/>
            <person name="Kuo A."/>
            <person name="LaButti K."/>
            <person name="Lipzen A."/>
            <person name="Andreopoulos W."/>
            <person name="Pangilinan J."/>
            <person name="Riley R."/>
            <person name="Hundley H."/>
            <person name="Na H."/>
            <person name="Barry K."/>
            <person name="Grigoriev I.V."/>
            <person name="Stajich J.E."/>
            <person name="Kennedy P.G."/>
        </authorList>
    </citation>
    <scope>NUCLEOTIDE SEQUENCE</scope>
    <source>
        <strain evidence="2">FC423</strain>
    </source>
</reference>
<gene>
    <name evidence="2" type="ORF">F5147DRAFT_839384</name>
</gene>
<dbReference type="Proteomes" id="UP000823399">
    <property type="component" value="Unassembled WGS sequence"/>
</dbReference>
<dbReference type="GeneID" id="64706470"/>
<dbReference type="Gene3D" id="3.80.10.10">
    <property type="entry name" value="Ribonuclease Inhibitor"/>
    <property type="match status" value="1"/>
</dbReference>
<dbReference type="AlphaFoldDB" id="A0A9P7F156"/>
<protein>
    <recommendedName>
        <fullName evidence="1">F-box domain-containing protein</fullName>
    </recommendedName>
</protein>
<dbReference type="InterPro" id="IPR032675">
    <property type="entry name" value="LRR_dom_sf"/>
</dbReference>
<name>A0A9P7F156_9AGAM</name>